<evidence type="ECO:0000313" key="3">
    <source>
        <dbReference type="Proteomes" id="UP000317881"/>
    </source>
</evidence>
<dbReference type="AlphaFoldDB" id="A0A4Y3VM37"/>
<comment type="caution">
    <text evidence="2">The sequence shown here is derived from an EMBL/GenBank/DDBJ whole genome shotgun (WGS) entry which is preliminary data.</text>
</comment>
<reference evidence="2 3" key="1">
    <citation type="submission" date="2019-06" db="EMBL/GenBank/DDBJ databases">
        <title>Whole genome shotgun sequence of Streptomyces spinoverrucosus NBRC 14228.</title>
        <authorList>
            <person name="Hosoyama A."/>
            <person name="Uohara A."/>
            <person name="Ohji S."/>
            <person name="Ichikawa N."/>
        </authorList>
    </citation>
    <scope>NUCLEOTIDE SEQUENCE [LARGE SCALE GENOMIC DNA]</scope>
    <source>
        <strain evidence="2 3">NBRC 14228</strain>
    </source>
</reference>
<dbReference type="Proteomes" id="UP000317881">
    <property type="component" value="Unassembled WGS sequence"/>
</dbReference>
<keyword evidence="3" id="KW-1185">Reference proteome</keyword>
<evidence type="ECO:0000313" key="2">
    <source>
        <dbReference type="EMBL" id="GEC07984.1"/>
    </source>
</evidence>
<evidence type="ECO:0000256" key="1">
    <source>
        <dbReference type="SAM" id="MobiDB-lite"/>
    </source>
</evidence>
<protein>
    <submittedName>
        <fullName evidence="2">Uncharacterized protein</fullName>
    </submittedName>
</protein>
<proteinExistence type="predicted"/>
<organism evidence="2 3">
    <name type="scientific">Streptomyces spinoverrucosus</name>
    <dbReference type="NCBI Taxonomy" id="284043"/>
    <lineage>
        <taxon>Bacteria</taxon>
        <taxon>Bacillati</taxon>
        <taxon>Actinomycetota</taxon>
        <taxon>Actinomycetes</taxon>
        <taxon>Kitasatosporales</taxon>
        <taxon>Streptomycetaceae</taxon>
        <taxon>Streptomyces</taxon>
    </lineage>
</organism>
<dbReference type="EMBL" id="BJND01000045">
    <property type="protein sequence ID" value="GEC07984.1"/>
    <property type="molecule type" value="Genomic_DNA"/>
</dbReference>
<accession>A0A4Y3VM37</accession>
<sequence length="75" mass="8158">MPASSSPVIKRTPPEHGDNGWHGQDGAFRAVGYHPVARSVEELAEPFTFVVDTEGALRWAPRRSEHVVCAGGGRY</sequence>
<name>A0A4Y3VM37_9ACTN</name>
<gene>
    <name evidence="2" type="ORF">SSP24_56390</name>
</gene>
<feature type="region of interest" description="Disordered" evidence="1">
    <location>
        <begin position="1"/>
        <end position="24"/>
    </location>
</feature>